<dbReference type="EMBL" id="VGIR01000005">
    <property type="protein sequence ID" value="MBM3330534.1"/>
    <property type="molecule type" value="Genomic_DNA"/>
</dbReference>
<evidence type="ECO:0000313" key="2">
    <source>
        <dbReference type="EMBL" id="MBM3330534.1"/>
    </source>
</evidence>
<sequence>MKPVLAAVLLALIAPAWADFNRTTLLMDTPTADVMPAGALAIAPNVTFSLVDSPRDPGWEGGSSVRVAPLKGLEVALTAYTPRDYVLGLTYQLVSGRFDRVGLLKLFHVLDPWKTRQAVETAQHLSLAFGVYDVGTHGHVSPIGRDTVAWSDWQYYSNDGSKYIRPLENLSAFVVTSIPITGSARVSVGLGRGRFVGYDGINDYLNTDVFFDDYHQWTFGLFGGFELYVTPEIALCVEANSRDANAGIKGFYGPVSVQVSVCKLEGLIHSGEERFGRLAIDVGWQFENLFGRN</sequence>
<protein>
    <recommendedName>
        <fullName evidence="4">Transporter</fullName>
    </recommendedName>
</protein>
<feature type="signal peptide" evidence="1">
    <location>
        <begin position="1"/>
        <end position="18"/>
    </location>
</feature>
<comment type="caution">
    <text evidence="2">The sequence shown here is derived from an EMBL/GenBank/DDBJ whole genome shotgun (WGS) entry which is preliminary data.</text>
</comment>
<evidence type="ECO:0000256" key="1">
    <source>
        <dbReference type="SAM" id="SignalP"/>
    </source>
</evidence>
<gene>
    <name evidence="2" type="ORF">FJY68_01625</name>
</gene>
<evidence type="ECO:0000313" key="3">
    <source>
        <dbReference type="Proteomes" id="UP000779900"/>
    </source>
</evidence>
<dbReference type="AlphaFoldDB" id="A0A937XFL3"/>
<reference evidence="2" key="1">
    <citation type="submission" date="2019-03" db="EMBL/GenBank/DDBJ databases">
        <title>Lake Tanganyika Metagenome-Assembled Genomes (MAGs).</title>
        <authorList>
            <person name="Tran P."/>
        </authorList>
    </citation>
    <scope>NUCLEOTIDE SEQUENCE</scope>
    <source>
        <strain evidence="2">K_DeepCast_150m_m2_040</strain>
    </source>
</reference>
<dbReference type="Proteomes" id="UP000779900">
    <property type="component" value="Unassembled WGS sequence"/>
</dbReference>
<evidence type="ECO:0008006" key="4">
    <source>
        <dbReference type="Google" id="ProtNLM"/>
    </source>
</evidence>
<organism evidence="2 3">
    <name type="scientific">candidate division WOR-3 bacterium</name>
    <dbReference type="NCBI Taxonomy" id="2052148"/>
    <lineage>
        <taxon>Bacteria</taxon>
        <taxon>Bacteria division WOR-3</taxon>
    </lineage>
</organism>
<name>A0A937XFL3_UNCW3</name>
<keyword evidence="1" id="KW-0732">Signal</keyword>
<proteinExistence type="predicted"/>
<accession>A0A937XFL3</accession>
<feature type="chain" id="PRO_5037324042" description="Transporter" evidence="1">
    <location>
        <begin position="19"/>
        <end position="293"/>
    </location>
</feature>